<dbReference type="OrthoDB" id="3872248at2"/>
<reference evidence="3 4" key="1">
    <citation type="submission" date="2019-06" db="EMBL/GenBank/DDBJ databases">
        <title>Sequencing the genomes of 1000 actinobacteria strains.</title>
        <authorList>
            <person name="Klenk H.-P."/>
        </authorList>
    </citation>
    <scope>NUCLEOTIDE SEQUENCE [LARGE SCALE GENOMIC DNA]</scope>
    <source>
        <strain evidence="3 4">DSM 44826</strain>
    </source>
</reference>
<feature type="domain" description="Histidine kinase/HSP90-like ATPase" evidence="2">
    <location>
        <begin position="22"/>
        <end position="138"/>
    </location>
</feature>
<evidence type="ECO:0000256" key="1">
    <source>
        <dbReference type="ARBA" id="ARBA00022527"/>
    </source>
</evidence>
<keyword evidence="1" id="KW-0808">Transferase</keyword>
<dbReference type="InterPro" id="IPR036890">
    <property type="entry name" value="HATPase_C_sf"/>
</dbReference>
<dbReference type="InterPro" id="IPR050267">
    <property type="entry name" value="Anti-sigma-factor_SerPK"/>
</dbReference>
<comment type="caution">
    <text evidence="3">The sequence shown here is derived from an EMBL/GenBank/DDBJ whole genome shotgun (WGS) entry which is preliminary data.</text>
</comment>
<dbReference type="Proteomes" id="UP000317940">
    <property type="component" value="Unassembled WGS sequence"/>
</dbReference>
<protein>
    <submittedName>
        <fullName evidence="3">Anti-sigma regulatory factor (Ser/Thr protein kinase)</fullName>
    </submittedName>
</protein>
<dbReference type="Gene3D" id="3.30.565.10">
    <property type="entry name" value="Histidine kinase-like ATPase, C-terminal domain"/>
    <property type="match status" value="1"/>
</dbReference>
<organism evidence="3 4">
    <name type="scientific">Kitasatospora viridis</name>
    <dbReference type="NCBI Taxonomy" id="281105"/>
    <lineage>
        <taxon>Bacteria</taxon>
        <taxon>Bacillati</taxon>
        <taxon>Actinomycetota</taxon>
        <taxon>Actinomycetes</taxon>
        <taxon>Kitasatosporales</taxon>
        <taxon>Streptomycetaceae</taxon>
        <taxon>Kitasatospora</taxon>
    </lineage>
</organism>
<evidence type="ECO:0000313" key="3">
    <source>
        <dbReference type="EMBL" id="TWG00711.1"/>
    </source>
</evidence>
<evidence type="ECO:0000313" key="4">
    <source>
        <dbReference type="Proteomes" id="UP000317940"/>
    </source>
</evidence>
<dbReference type="CDD" id="cd16936">
    <property type="entry name" value="HATPase_RsbW-like"/>
    <property type="match status" value="1"/>
</dbReference>
<sequence>MPGTPSSPSPSPIPAIPAHWRFPAQLPSVAQARGAIAAALPATCSRQLSFELRLLTSELVTNAIQHGTRHPDDDMIELFFWTADGHHWLAVSDPGAGNPTPPSTVPSPDAIDGRGLFLVDALSDAWGVSKRAVRGKSVIAGIRVSRNSATTDR</sequence>
<gene>
    <name evidence="3" type="ORF">FHX73_114591</name>
</gene>
<keyword evidence="4" id="KW-1185">Reference proteome</keyword>
<keyword evidence="1" id="KW-0418">Kinase</keyword>
<keyword evidence="1" id="KW-0723">Serine/threonine-protein kinase</keyword>
<dbReference type="Pfam" id="PF13581">
    <property type="entry name" value="HATPase_c_2"/>
    <property type="match status" value="1"/>
</dbReference>
<dbReference type="PANTHER" id="PTHR35526">
    <property type="entry name" value="ANTI-SIGMA-F FACTOR RSBW-RELATED"/>
    <property type="match status" value="1"/>
</dbReference>
<dbReference type="PANTHER" id="PTHR35526:SF3">
    <property type="entry name" value="ANTI-SIGMA-F FACTOR RSBW"/>
    <property type="match status" value="1"/>
</dbReference>
<dbReference type="InterPro" id="IPR003594">
    <property type="entry name" value="HATPase_dom"/>
</dbReference>
<dbReference type="EMBL" id="VIWT01000001">
    <property type="protein sequence ID" value="TWG00711.1"/>
    <property type="molecule type" value="Genomic_DNA"/>
</dbReference>
<name>A0A561UMW9_9ACTN</name>
<dbReference type="AlphaFoldDB" id="A0A561UMW9"/>
<dbReference type="RefSeq" id="WP_145906770.1">
    <property type="nucleotide sequence ID" value="NZ_BAAAMZ010000003.1"/>
</dbReference>
<dbReference type="SUPFAM" id="SSF55874">
    <property type="entry name" value="ATPase domain of HSP90 chaperone/DNA topoisomerase II/histidine kinase"/>
    <property type="match status" value="1"/>
</dbReference>
<accession>A0A561UMW9</accession>
<dbReference type="GO" id="GO:0004674">
    <property type="term" value="F:protein serine/threonine kinase activity"/>
    <property type="evidence" value="ECO:0007669"/>
    <property type="project" value="UniProtKB-KW"/>
</dbReference>
<proteinExistence type="predicted"/>
<evidence type="ECO:0000259" key="2">
    <source>
        <dbReference type="Pfam" id="PF13581"/>
    </source>
</evidence>